<comment type="caution">
    <text evidence="7">The sequence shown here is derived from an EMBL/GenBank/DDBJ whole genome shotgun (WGS) entry which is preliminary data.</text>
</comment>
<dbReference type="Pfam" id="PF04932">
    <property type="entry name" value="Wzy_C"/>
    <property type="match status" value="1"/>
</dbReference>
<feature type="transmembrane region" description="Helical" evidence="5">
    <location>
        <begin position="95"/>
        <end position="111"/>
    </location>
</feature>
<sequence>MSIDAKMMAPKAYIVEGILLFVGILFLRGTFIAEMYFNAALASIFIFSAILINFKLNKVESKLHFFIVGLLLVFIIGGIISIFKNPESSTGIMKSVLTFLIPVFLFLLIPFTSKRIAIAFKLIILLDVILIISYVLTLIIFAFSSKLYFLFGINYDYYIDAKVYFPFTILYGGAYNAGSVFIPRLLGIYREGGIAQIMFFYCFLQVDYLFNTKRKILKWVLLFGVLITFSTAGLATAIFMIGHLYLDKKDWKIRFSTGIYISIFAVLLLLGALFAPHVGLIDKSSGASYDYRADAQDNAWSIIMDRPFLGSGYLNDVKNTPPTNLLASIYQFGIPLWSGLVIIYLSGVISCNKRTLQKLVEFTPLVLTLFFSQPLYFQPLFILYMSWWIKSGDFGFAGPNSTKRCIAL</sequence>
<feature type="transmembrane region" description="Helical" evidence="5">
    <location>
        <begin position="35"/>
        <end position="56"/>
    </location>
</feature>
<comment type="subcellular location">
    <subcellularLocation>
        <location evidence="1">Membrane</location>
        <topology evidence="1">Multi-pass membrane protein</topology>
    </subcellularLocation>
</comment>
<evidence type="ECO:0000259" key="6">
    <source>
        <dbReference type="Pfam" id="PF04932"/>
    </source>
</evidence>
<evidence type="ECO:0000256" key="1">
    <source>
        <dbReference type="ARBA" id="ARBA00004141"/>
    </source>
</evidence>
<gene>
    <name evidence="7" type="ORF">N7U62_17520</name>
</gene>
<feature type="transmembrane region" description="Helical" evidence="5">
    <location>
        <begin position="258"/>
        <end position="281"/>
    </location>
</feature>
<dbReference type="EMBL" id="JAOYOD010000001">
    <property type="protein sequence ID" value="MCV9388488.1"/>
    <property type="molecule type" value="Genomic_DNA"/>
</dbReference>
<evidence type="ECO:0000256" key="3">
    <source>
        <dbReference type="ARBA" id="ARBA00022989"/>
    </source>
</evidence>
<feature type="transmembrane region" description="Helical" evidence="5">
    <location>
        <begin position="194"/>
        <end position="210"/>
    </location>
</feature>
<evidence type="ECO:0000313" key="8">
    <source>
        <dbReference type="Proteomes" id="UP001300692"/>
    </source>
</evidence>
<keyword evidence="4 5" id="KW-0472">Membrane</keyword>
<feature type="transmembrane region" description="Helical" evidence="5">
    <location>
        <begin position="12"/>
        <end position="29"/>
    </location>
</feature>
<feature type="transmembrane region" description="Helical" evidence="5">
    <location>
        <begin position="362"/>
        <end position="389"/>
    </location>
</feature>
<feature type="domain" description="O-antigen ligase-related" evidence="6">
    <location>
        <begin position="218"/>
        <end position="318"/>
    </location>
</feature>
<evidence type="ECO:0000256" key="5">
    <source>
        <dbReference type="SAM" id="Phobius"/>
    </source>
</evidence>
<feature type="transmembrane region" description="Helical" evidence="5">
    <location>
        <begin position="329"/>
        <end position="350"/>
    </location>
</feature>
<dbReference type="Proteomes" id="UP001300692">
    <property type="component" value="Unassembled WGS sequence"/>
</dbReference>
<feature type="transmembrane region" description="Helical" evidence="5">
    <location>
        <begin position="63"/>
        <end position="83"/>
    </location>
</feature>
<evidence type="ECO:0000256" key="2">
    <source>
        <dbReference type="ARBA" id="ARBA00022692"/>
    </source>
</evidence>
<proteinExistence type="predicted"/>
<keyword evidence="2 5" id="KW-0812">Transmembrane</keyword>
<reference evidence="7 8" key="1">
    <citation type="submission" date="2022-10" db="EMBL/GenBank/DDBJ databases">
        <title>Comparative genomics and taxonomic characterization of three novel marine species of genus Reichenbachiella exhibiting antioxidant and polysaccharide degradation activities.</title>
        <authorList>
            <person name="Muhammad N."/>
            <person name="Lee Y.-J."/>
            <person name="Ko J."/>
            <person name="Kim S.-G."/>
        </authorList>
    </citation>
    <scope>NUCLEOTIDE SEQUENCE [LARGE SCALE GENOMIC DNA]</scope>
    <source>
        <strain evidence="7 8">ABR2-5</strain>
    </source>
</reference>
<feature type="transmembrane region" description="Helical" evidence="5">
    <location>
        <begin position="123"/>
        <end position="143"/>
    </location>
</feature>
<feature type="transmembrane region" description="Helical" evidence="5">
    <location>
        <begin position="163"/>
        <end position="182"/>
    </location>
</feature>
<evidence type="ECO:0000313" key="7">
    <source>
        <dbReference type="EMBL" id="MCV9388488.1"/>
    </source>
</evidence>
<feature type="transmembrane region" description="Helical" evidence="5">
    <location>
        <begin position="216"/>
        <end position="246"/>
    </location>
</feature>
<protein>
    <recommendedName>
        <fullName evidence="6">O-antigen ligase-related domain-containing protein</fullName>
    </recommendedName>
</protein>
<accession>A0ABT3CXR0</accession>
<keyword evidence="3 5" id="KW-1133">Transmembrane helix</keyword>
<dbReference type="RefSeq" id="WP_264139356.1">
    <property type="nucleotide sequence ID" value="NZ_JAOYOD010000001.1"/>
</dbReference>
<evidence type="ECO:0000256" key="4">
    <source>
        <dbReference type="ARBA" id="ARBA00023136"/>
    </source>
</evidence>
<organism evidence="7 8">
    <name type="scientific">Reichenbachiella ulvae</name>
    <dbReference type="NCBI Taxonomy" id="2980104"/>
    <lineage>
        <taxon>Bacteria</taxon>
        <taxon>Pseudomonadati</taxon>
        <taxon>Bacteroidota</taxon>
        <taxon>Cytophagia</taxon>
        <taxon>Cytophagales</taxon>
        <taxon>Reichenbachiellaceae</taxon>
        <taxon>Reichenbachiella</taxon>
    </lineage>
</organism>
<name>A0ABT3CXR0_9BACT</name>
<keyword evidence="8" id="KW-1185">Reference proteome</keyword>
<dbReference type="InterPro" id="IPR007016">
    <property type="entry name" value="O-antigen_ligase-rel_domated"/>
</dbReference>